<dbReference type="Pfam" id="PF01047">
    <property type="entry name" value="MarR"/>
    <property type="match status" value="1"/>
</dbReference>
<dbReference type="KEGG" id="pnp:IJ22_30630"/>
<dbReference type="SMART" id="SM00347">
    <property type="entry name" value="HTH_MARR"/>
    <property type="match status" value="1"/>
</dbReference>
<dbReference type="GO" id="GO:0003700">
    <property type="term" value="F:DNA-binding transcription factor activity"/>
    <property type="evidence" value="ECO:0007669"/>
    <property type="project" value="InterPro"/>
</dbReference>
<organism evidence="4 5">
    <name type="scientific">Paenibacillus naphthalenovorans</name>
    <dbReference type="NCBI Taxonomy" id="162209"/>
    <lineage>
        <taxon>Bacteria</taxon>
        <taxon>Bacillati</taxon>
        <taxon>Bacillota</taxon>
        <taxon>Bacilli</taxon>
        <taxon>Bacillales</taxon>
        <taxon>Paenibacillaceae</taxon>
        <taxon>Paenibacillus</taxon>
    </lineage>
</organism>
<sequence>MKIPLDPAVRRFEAAFFTLFRKLGPELGIPADLSLTGPQMMILFTISSSGRCPVGQLAQKMEVTPGAISVMIDRLVNNGFVVRKYDPKDRRVVLLEITGQGREALEKIREVRTAQIKQYLAYLEPDELDLFLHSFEKIAAHIKQ</sequence>
<dbReference type="RefSeq" id="WP_062409385.1">
    <property type="nucleotide sequence ID" value="NZ_BJCS01000007.1"/>
</dbReference>
<dbReference type="InterPro" id="IPR036388">
    <property type="entry name" value="WH-like_DNA-bd_sf"/>
</dbReference>
<dbReference type="InterPro" id="IPR036390">
    <property type="entry name" value="WH_DNA-bd_sf"/>
</dbReference>
<dbReference type="Proteomes" id="UP000061660">
    <property type="component" value="Chromosome"/>
</dbReference>
<dbReference type="STRING" id="162209.IJ22_30630"/>
<name>A0A0U2UJV0_9BACL</name>
<dbReference type="PANTHER" id="PTHR33164">
    <property type="entry name" value="TRANSCRIPTIONAL REGULATOR, MARR FAMILY"/>
    <property type="match status" value="1"/>
</dbReference>
<dbReference type="Gene3D" id="1.10.10.10">
    <property type="entry name" value="Winged helix-like DNA-binding domain superfamily/Winged helix DNA-binding domain"/>
    <property type="match status" value="1"/>
</dbReference>
<keyword evidence="3" id="KW-0804">Transcription</keyword>
<dbReference type="InterPro" id="IPR000835">
    <property type="entry name" value="HTH_MarR-typ"/>
</dbReference>
<dbReference type="InterPro" id="IPR023187">
    <property type="entry name" value="Tscrpt_reg_MarR-type_CS"/>
</dbReference>
<dbReference type="PROSITE" id="PS50995">
    <property type="entry name" value="HTH_MARR_2"/>
    <property type="match status" value="1"/>
</dbReference>
<dbReference type="EMBL" id="CP013652">
    <property type="protein sequence ID" value="ALS23436.1"/>
    <property type="molecule type" value="Genomic_DNA"/>
</dbReference>
<dbReference type="InterPro" id="IPR039422">
    <property type="entry name" value="MarR/SlyA-like"/>
</dbReference>
<dbReference type="AlphaFoldDB" id="A0A0U2UJV0"/>
<protein>
    <submittedName>
        <fullName evidence="4">Uncharacterized protein</fullName>
    </submittedName>
</protein>
<evidence type="ECO:0000256" key="2">
    <source>
        <dbReference type="ARBA" id="ARBA00023125"/>
    </source>
</evidence>
<proteinExistence type="predicted"/>
<dbReference type="GO" id="GO:0003677">
    <property type="term" value="F:DNA binding"/>
    <property type="evidence" value="ECO:0007669"/>
    <property type="project" value="UniProtKB-KW"/>
</dbReference>
<dbReference type="GO" id="GO:0006950">
    <property type="term" value="P:response to stress"/>
    <property type="evidence" value="ECO:0007669"/>
    <property type="project" value="TreeGrafter"/>
</dbReference>
<dbReference type="PANTHER" id="PTHR33164:SF99">
    <property type="entry name" value="MARR FAMILY REGULATORY PROTEIN"/>
    <property type="match status" value="1"/>
</dbReference>
<gene>
    <name evidence="4" type="ORF">IJ22_30630</name>
</gene>
<evidence type="ECO:0000256" key="3">
    <source>
        <dbReference type="ARBA" id="ARBA00023163"/>
    </source>
</evidence>
<dbReference type="PATRIC" id="fig|162209.4.peg.3274"/>
<keyword evidence="2" id="KW-0238">DNA-binding</keyword>
<dbReference type="SUPFAM" id="SSF46785">
    <property type="entry name" value="Winged helix' DNA-binding domain"/>
    <property type="match status" value="1"/>
</dbReference>
<evidence type="ECO:0000313" key="5">
    <source>
        <dbReference type="Proteomes" id="UP000061660"/>
    </source>
</evidence>
<keyword evidence="1" id="KW-0805">Transcription regulation</keyword>
<accession>A0A0U2UJV0</accession>
<keyword evidence="5" id="KW-1185">Reference proteome</keyword>
<reference evidence="4 5" key="2">
    <citation type="journal article" date="2016" name="Genome Announc.">
        <title>Complete Genome Sequences of Two Interactive Moderate Thermophiles, Paenibacillus napthalenovorans 32O-Y and Paenibacillus sp. 32O-W.</title>
        <authorList>
            <person name="Butler R.R.III."/>
            <person name="Wang J."/>
            <person name="Stark B.C."/>
            <person name="Pombert J.F."/>
        </authorList>
    </citation>
    <scope>NUCLEOTIDE SEQUENCE [LARGE SCALE GENOMIC DNA]</scope>
    <source>
        <strain evidence="4 5">32O-Y</strain>
    </source>
</reference>
<dbReference type="OrthoDB" id="327696at2"/>
<evidence type="ECO:0000313" key="4">
    <source>
        <dbReference type="EMBL" id="ALS23436.1"/>
    </source>
</evidence>
<evidence type="ECO:0000256" key="1">
    <source>
        <dbReference type="ARBA" id="ARBA00023015"/>
    </source>
</evidence>
<dbReference type="PROSITE" id="PS01117">
    <property type="entry name" value="HTH_MARR_1"/>
    <property type="match status" value="1"/>
</dbReference>
<dbReference type="PRINTS" id="PR00598">
    <property type="entry name" value="HTHMARR"/>
</dbReference>
<reference evidence="5" key="1">
    <citation type="submission" date="2015-12" db="EMBL/GenBank/DDBJ databases">
        <title>Complete genome sequences of two moderately thermophilic Paenibacillus species.</title>
        <authorList>
            <person name="Butler R.III."/>
            <person name="Wang J."/>
            <person name="Stark B.C."/>
            <person name="Pombert J.-F."/>
        </authorList>
    </citation>
    <scope>NUCLEOTIDE SEQUENCE [LARGE SCALE GENOMIC DNA]</scope>
    <source>
        <strain evidence="5">32O-Y</strain>
    </source>
</reference>